<evidence type="ECO:0000313" key="3">
    <source>
        <dbReference type="Proteomes" id="UP001146019"/>
    </source>
</evidence>
<feature type="signal peptide" evidence="1">
    <location>
        <begin position="1"/>
        <end position="19"/>
    </location>
</feature>
<dbReference type="EMBL" id="JAPKMY010000001">
    <property type="protein sequence ID" value="MCX5466348.1"/>
    <property type="molecule type" value="Genomic_DNA"/>
</dbReference>
<dbReference type="AlphaFoldDB" id="A0A9X3DQ48"/>
<sequence length="152" mass="17043">MKKLWFLPLLMMVGCTTVATGQHHFKNDIELSFYHYLSNKNSSNYVGAYCVGYKDGQNVTNPQQEILKKLTQSNPNIVPVSECTVANDVRLKKDDSKATLLFINSLNCDDQQQCTIQGGYYLGNLGSQTSTYKAVKVDQKWFFTVADQGPVS</sequence>
<keyword evidence="3" id="KW-1185">Reference proteome</keyword>
<gene>
    <name evidence="2" type="ORF">OSH00_01120</name>
</gene>
<evidence type="ECO:0008006" key="4">
    <source>
        <dbReference type="Google" id="ProtNLM"/>
    </source>
</evidence>
<organism evidence="2 3">
    <name type="scientific">Acinetobacter nematophilus</name>
    <dbReference type="NCBI Taxonomy" id="2994642"/>
    <lineage>
        <taxon>Bacteria</taxon>
        <taxon>Pseudomonadati</taxon>
        <taxon>Pseudomonadota</taxon>
        <taxon>Gammaproteobacteria</taxon>
        <taxon>Moraxellales</taxon>
        <taxon>Moraxellaceae</taxon>
        <taxon>Acinetobacter</taxon>
    </lineage>
</organism>
<feature type="chain" id="PRO_5040937120" description="Lipoprotein" evidence="1">
    <location>
        <begin position="20"/>
        <end position="152"/>
    </location>
</feature>
<dbReference type="Proteomes" id="UP001146019">
    <property type="component" value="Unassembled WGS sequence"/>
</dbReference>
<dbReference type="PROSITE" id="PS51257">
    <property type="entry name" value="PROKAR_LIPOPROTEIN"/>
    <property type="match status" value="1"/>
</dbReference>
<name>A0A9X3DQ48_9GAMM</name>
<comment type="caution">
    <text evidence="2">The sequence shown here is derived from an EMBL/GenBank/DDBJ whole genome shotgun (WGS) entry which is preliminary data.</text>
</comment>
<accession>A0A9X3DQ48</accession>
<dbReference type="RefSeq" id="WP_266128889.1">
    <property type="nucleotide sequence ID" value="NZ_JAPKMY010000001.1"/>
</dbReference>
<protein>
    <recommendedName>
        <fullName evidence="4">Lipoprotein</fullName>
    </recommendedName>
</protein>
<evidence type="ECO:0000256" key="1">
    <source>
        <dbReference type="SAM" id="SignalP"/>
    </source>
</evidence>
<proteinExistence type="predicted"/>
<reference evidence="2" key="1">
    <citation type="submission" date="2022-11" db="EMBL/GenBank/DDBJ databases">
        <title>Biodiversity and phylogenetic relationships of bacteria.</title>
        <authorList>
            <person name="Machado R.A.R."/>
            <person name="Bhat A."/>
            <person name="Loulou A."/>
            <person name="Kallel S."/>
        </authorList>
    </citation>
    <scope>NUCLEOTIDE SEQUENCE</scope>
    <source>
        <strain evidence="2">A-IN1</strain>
    </source>
</reference>
<evidence type="ECO:0000313" key="2">
    <source>
        <dbReference type="EMBL" id="MCX5466348.1"/>
    </source>
</evidence>
<keyword evidence="1" id="KW-0732">Signal</keyword>